<dbReference type="VEuPathDB" id="FungiDB:PITG_17825"/>
<evidence type="ECO:0000313" key="3">
    <source>
        <dbReference type="EMBL" id="AAY43373.1"/>
    </source>
</evidence>
<name>Q2M434_PHYIN</name>
<evidence type="ECO:0000256" key="1">
    <source>
        <dbReference type="SAM" id="MobiDB-lite"/>
    </source>
</evidence>
<keyword evidence="2" id="KW-0732">Signal</keyword>
<organism evidence="3">
    <name type="scientific">Phytophthora infestans</name>
    <name type="common">Potato late blight agent</name>
    <name type="synonym">Botrytis infestans</name>
    <dbReference type="NCBI Taxonomy" id="4787"/>
    <lineage>
        <taxon>Eukaryota</taxon>
        <taxon>Sar</taxon>
        <taxon>Stramenopiles</taxon>
        <taxon>Oomycota</taxon>
        <taxon>Peronosporomycetes</taxon>
        <taxon>Peronosporales</taxon>
        <taxon>Peronosporaceae</taxon>
        <taxon>Phytophthora</taxon>
    </lineage>
</organism>
<feature type="region of interest" description="Disordered" evidence="1">
    <location>
        <begin position="24"/>
        <end position="49"/>
    </location>
</feature>
<evidence type="ECO:0000256" key="2">
    <source>
        <dbReference type="SAM" id="SignalP"/>
    </source>
</evidence>
<accession>Q2M434</accession>
<feature type="chain" id="PRO_5004212487" evidence="2">
    <location>
        <begin position="21"/>
        <end position="157"/>
    </location>
</feature>
<reference evidence="3" key="1">
    <citation type="journal article" date="2006" name="Fungal Genet. Biol.">
        <title>Computational and comparative analyses of 150 full-length cDNA sequences from the oomycete plant pathogen Phytophthora infestans.</title>
        <authorList>
            <person name="Win J."/>
            <person name="Kanneganti T.D."/>
            <person name="Torto-Alalibo T."/>
            <person name="Kamoun S."/>
        </authorList>
    </citation>
    <scope>NUCLEOTIDE SEQUENCE</scope>
    <source>
        <strain evidence="3">88069</strain>
    </source>
</reference>
<feature type="signal peptide" evidence="2">
    <location>
        <begin position="1"/>
        <end position="20"/>
    </location>
</feature>
<proteinExistence type="evidence at transcript level"/>
<sequence>MVKFSVSLLLAALMAAPALAGYSPESGGYTPTTSEPTSEDGATCDQNPAMPDTCDGSDGWYPVSVVGKEGYFCAQGPICTSEVGNCPGVHGDLTFGSSCVSISEGVYGCVPNTECPTTESTPVHDECEVSTDTPTTAPRSPLRQSPGLPLFRRPSHP</sequence>
<feature type="region of interest" description="Disordered" evidence="1">
    <location>
        <begin position="117"/>
        <end position="157"/>
    </location>
</feature>
<dbReference type="EMBL" id="AY961427">
    <property type="protein sequence ID" value="AAY43373.1"/>
    <property type="molecule type" value="mRNA"/>
</dbReference>
<dbReference type="AlphaFoldDB" id="Q2M434"/>
<protein>
    <submittedName>
        <fullName evidence="3">Cysteine-rich protein</fullName>
    </submittedName>
</protein>